<reference evidence="1" key="1">
    <citation type="journal article" date="2000" name="J. Neurovirol.">
        <title>Analysis of human immunodeficiency virus type 1 gp160 sequences from a patient with HIV dementia: evidence for monocyte trafficking into brain.</title>
        <authorList>
            <person name="Gartner S."/>
            <person name="Liu Y."/>
            <person name="Tang X.P."/>
            <person name="McArthur J.C."/>
            <person name="Scott J."/>
        </authorList>
    </citation>
    <scope>NUCLEOTIDE SEQUENCE</scope>
    <source>
        <tissue evidence="1">Subclavicular lymph node</tissue>
    </source>
</reference>
<proteinExistence type="predicted"/>
<dbReference type="EMBL" id="AF217169">
    <property type="protein sequence ID" value="AAF75511.1"/>
    <property type="molecule type" value="Genomic_DNA"/>
</dbReference>
<dbReference type="GO" id="GO:0019031">
    <property type="term" value="C:viral envelope"/>
    <property type="evidence" value="ECO:0007669"/>
    <property type="project" value="UniProtKB-KW"/>
</dbReference>
<gene>
    <name evidence="1" type="primary">env</name>
</gene>
<keyword evidence="1" id="KW-0946">Virion</keyword>
<sequence>MRVKEIRKNYWLWRGGTLLLKMLMICSAAEKS</sequence>
<accession>Q9IJZ8</accession>
<organism evidence="1">
    <name type="scientific">Human immunodeficiency virus type 1</name>
    <name type="common">HIV-1</name>
    <dbReference type="NCBI Taxonomy" id="11676"/>
    <lineage>
        <taxon>Viruses</taxon>
        <taxon>Riboviria</taxon>
        <taxon>Pararnavirae</taxon>
        <taxon>Artverviricota</taxon>
        <taxon>Revtraviricetes</taxon>
        <taxon>Ortervirales</taxon>
        <taxon>Retroviridae</taxon>
        <taxon>Orthoretrovirinae</taxon>
        <taxon>Lentivirus</taxon>
        <taxon>Lentivirus humimdef1</taxon>
    </lineage>
</organism>
<evidence type="ECO:0000313" key="1">
    <source>
        <dbReference type="EMBL" id="AAF75511.1"/>
    </source>
</evidence>
<organismHost>
    <name type="scientific">Homo sapiens</name>
    <name type="common">Human</name>
    <dbReference type="NCBI Taxonomy" id="9606"/>
</organismHost>
<protein>
    <submittedName>
        <fullName evidence="1">Envelope glycoprotein</fullName>
    </submittedName>
</protein>
<name>Q9IJZ8_HV1</name>
<keyword evidence="1" id="KW-0261">Viral envelope protein</keyword>